<sequence length="62" mass="7259">MTKIKINAINISFGLIVIFIEKILDIGYYDNESDKLYLIFKVIPMRCEYPNTPISNFIIPNF</sequence>
<name>A0A1F5RVD2_9BACT</name>
<organism evidence="1 2">
    <name type="scientific">Candidatus Falkowbacteria bacterium RIFCSPHIGHO2_02_FULL_45_15</name>
    <dbReference type="NCBI Taxonomy" id="1797987"/>
    <lineage>
        <taxon>Bacteria</taxon>
        <taxon>Candidatus Falkowiibacteriota</taxon>
    </lineage>
</organism>
<reference evidence="1 2" key="1">
    <citation type="journal article" date="2016" name="Nat. Commun.">
        <title>Thousands of microbial genomes shed light on interconnected biogeochemical processes in an aquifer system.</title>
        <authorList>
            <person name="Anantharaman K."/>
            <person name="Brown C.T."/>
            <person name="Hug L.A."/>
            <person name="Sharon I."/>
            <person name="Castelle C.J."/>
            <person name="Probst A.J."/>
            <person name="Thomas B.C."/>
            <person name="Singh A."/>
            <person name="Wilkins M.J."/>
            <person name="Karaoz U."/>
            <person name="Brodie E.L."/>
            <person name="Williams K.H."/>
            <person name="Hubbard S.S."/>
            <person name="Banfield J.F."/>
        </authorList>
    </citation>
    <scope>NUCLEOTIDE SEQUENCE [LARGE SCALE GENOMIC DNA]</scope>
</reference>
<gene>
    <name evidence="1" type="ORF">A3D54_02850</name>
</gene>
<dbReference type="EMBL" id="MFFU01000050">
    <property type="protein sequence ID" value="OGF18358.1"/>
    <property type="molecule type" value="Genomic_DNA"/>
</dbReference>
<accession>A0A1F5RVD2</accession>
<dbReference type="Proteomes" id="UP000177691">
    <property type="component" value="Unassembled WGS sequence"/>
</dbReference>
<dbReference type="AlphaFoldDB" id="A0A1F5RVD2"/>
<protein>
    <submittedName>
        <fullName evidence="1">Uncharacterized protein</fullName>
    </submittedName>
</protein>
<evidence type="ECO:0000313" key="1">
    <source>
        <dbReference type="EMBL" id="OGF18358.1"/>
    </source>
</evidence>
<evidence type="ECO:0000313" key="2">
    <source>
        <dbReference type="Proteomes" id="UP000177691"/>
    </source>
</evidence>
<comment type="caution">
    <text evidence="1">The sequence shown here is derived from an EMBL/GenBank/DDBJ whole genome shotgun (WGS) entry which is preliminary data.</text>
</comment>
<proteinExistence type="predicted"/>